<dbReference type="RefSeq" id="WP_379679194.1">
    <property type="nucleotide sequence ID" value="NZ_JBHLWP010000011.1"/>
</dbReference>
<feature type="transmembrane region" description="Helical" evidence="1">
    <location>
        <begin position="75"/>
        <end position="98"/>
    </location>
</feature>
<keyword evidence="3" id="KW-0418">Kinase</keyword>
<feature type="transmembrane region" description="Helical" evidence="1">
    <location>
        <begin position="118"/>
        <end position="141"/>
    </location>
</feature>
<gene>
    <name evidence="3" type="ORF">ACFFJK_11065</name>
</gene>
<proteinExistence type="predicted"/>
<comment type="caution">
    <text evidence="3">The sequence shown here is derived from an EMBL/GenBank/DDBJ whole genome shotgun (WGS) entry which is preliminary data.</text>
</comment>
<keyword evidence="1" id="KW-1133">Transmembrane helix</keyword>
<keyword evidence="3" id="KW-0808">Transferase</keyword>
<reference evidence="3 4" key="1">
    <citation type="submission" date="2024-09" db="EMBL/GenBank/DDBJ databases">
        <authorList>
            <person name="Sun Q."/>
            <person name="Mori K."/>
        </authorList>
    </citation>
    <scope>NUCLEOTIDE SEQUENCE [LARGE SCALE GENOMIC DNA]</scope>
    <source>
        <strain evidence="3 4">CCM 7792</strain>
    </source>
</reference>
<dbReference type="EC" id="2.7.13.3" evidence="3"/>
<evidence type="ECO:0000313" key="4">
    <source>
        <dbReference type="Proteomes" id="UP001589773"/>
    </source>
</evidence>
<keyword evidence="1" id="KW-0812">Transmembrane</keyword>
<keyword evidence="4" id="KW-1185">Reference proteome</keyword>
<feature type="transmembrane region" description="Helical" evidence="1">
    <location>
        <begin position="12"/>
        <end position="32"/>
    </location>
</feature>
<name>A0ABV6FFX7_9BURK</name>
<feature type="transmembrane region" description="Helical" evidence="1">
    <location>
        <begin position="38"/>
        <end position="63"/>
    </location>
</feature>
<dbReference type="GO" id="GO:0004673">
    <property type="term" value="F:protein histidine kinase activity"/>
    <property type="evidence" value="ECO:0007669"/>
    <property type="project" value="UniProtKB-EC"/>
</dbReference>
<evidence type="ECO:0000313" key="3">
    <source>
        <dbReference type="EMBL" id="MFC0252429.1"/>
    </source>
</evidence>
<protein>
    <submittedName>
        <fullName evidence="3">Sensor histidine kinase</fullName>
        <ecNumber evidence="3">2.7.13.3</ecNumber>
    </submittedName>
</protein>
<evidence type="ECO:0000259" key="2">
    <source>
        <dbReference type="Pfam" id="PF06580"/>
    </source>
</evidence>
<sequence>MNGSSWVRRSVALYLLAWMMLGVLLAGLIVAATGAGPLASLLFAVPLTLCYASACGFSAYYLCRAYPLGKRRLGAVLSVFVFSAATAALMWCVAGSAWASLCTLVLAQADAVAVTRPFVAMMFGIGVLLYWMTAVAHYLALEFERARRAETQALESRLLAQDAELRMLRTQVDPHFLFNSLNSISALTSIDPGKARDMSLQLAGFFRHTLGLEAHRKVSLGEEMALLERFVAIEQVRFGPRLAFTRQVGEDAAQCLLPPMILQPLVENAVKHGIGQMLDGGRITVWAERAGSLLRLRVQNDIDPDEAGAAAAPGAIGLANVRQRLAAAYGRQASVHWTREDDKFRVDLVLPAETTESLMGDADARTDRR</sequence>
<organism evidence="3 4">
    <name type="scientific">Massilia consociata</name>
    <dbReference type="NCBI Taxonomy" id="760117"/>
    <lineage>
        <taxon>Bacteria</taxon>
        <taxon>Pseudomonadati</taxon>
        <taxon>Pseudomonadota</taxon>
        <taxon>Betaproteobacteria</taxon>
        <taxon>Burkholderiales</taxon>
        <taxon>Oxalobacteraceae</taxon>
        <taxon>Telluria group</taxon>
        <taxon>Massilia</taxon>
    </lineage>
</organism>
<dbReference type="Gene3D" id="3.30.565.10">
    <property type="entry name" value="Histidine kinase-like ATPase, C-terminal domain"/>
    <property type="match status" value="1"/>
</dbReference>
<dbReference type="SUPFAM" id="SSF55874">
    <property type="entry name" value="ATPase domain of HSP90 chaperone/DNA topoisomerase II/histidine kinase"/>
    <property type="match status" value="1"/>
</dbReference>
<dbReference type="Proteomes" id="UP001589773">
    <property type="component" value="Unassembled WGS sequence"/>
</dbReference>
<dbReference type="EMBL" id="JBHLWP010000011">
    <property type="protein sequence ID" value="MFC0252429.1"/>
    <property type="molecule type" value="Genomic_DNA"/>
</dbReference>
<dbReference type="InterPro" id="IPR010559">
    <property type="entry name" value="Sig_transdc_His_kin_internal"/>
</dbReference>
<dbReference type="PANTHER" id="PTHR34220:SF7">
    <property type="entry name" value="SENSOR HISTIDINE KINASE YPDA"/>
    <property type="match status" value="1"/>
</dbReference>
<keyword evidence="1" id="KW-0472">Membrane</keyword>
<dbReference type="PANTHER" id="PTHR34220">
    <property type="entry name" value="SENSOR HISTIDINE KINASE YPDA"/>
    <property type="match status" value="1"/>
</dbReference>
<feature type="domain" description="Signal transduction histidine kinase internal region" evidence="2">
    <location>
        <begin position="163"/>
        <end position="242"/>
    </location>
</feature>
<dbReference type="Pfam" id="PF06580">
    <property type="entry name" value="His_kinase"/>
    <property type="match status" value="1"/>
</dbReference>
<accession>A0ABV6FFX7</accession>
<dbReference type="InterPro" id="IPR036890">
    <property type="entry name" value="HATPase_C_sf"/>
</dbReference>
<evidence type="ECO:0000256" key="1">
    <source>
        <dbReference type="SAM" id="Phobius"/>
    </source>
</evidence>
<dbReference type="InterPro" id="IPR050640">
    <property type="entry name" value="Bact_2-comp_sensor_kinase"/>
</dbReference>